<accession>A0ABR7JNA3</accession>
<keyword evidence="3" id="KW-0347">Helicase</keyword>
<dbReference type="EMBL" id="JACRWE010000002">
    <property type="protein sequence ID" value="MBC5996247.1"/>
    <property type="molecule type" value="Genomic_DNA"/>
</dbReference>
<dbReference type="InterPro" id="IPR014016">
    <property type="entry name" value="UvrD-like_ATP-bd"/>
</dbReference>
<dbReference type="Proteomes" id="UP000609849">
    <property type="component" value="Unassembled WGS sequence"/>
</dbReference>
<gene>
    <name evidence="6" type="ORF">H8923_05690</name>
</gene>
<evidence type="ECO:0000256" key="2">
    <source>
        <dbReference type="ARBA" id="ARBA00022801"/>
    </source>
</evidence>
<organism evidence="6 7">
    <name type="scientific">Romboutsia faecis</name>
    <dbReference type="NCBI Taxonomy" id="2764597"/>
    <lineage>
        <taxon>Bacteria</taxon>
        <taxon>Bacillati</taxon>
        <taxon>Bacillota</taxon>
        <taxon>Clostridia</taxon>
        <taxon>Peptostreptococcales</taxon>
        <taxon>Peptostreptococcaceae</taxon>
        <taxon>Romboutsia</taxon>
    </lineage>
</organism>
<proteinExistence type="predicted"/>
<dbReference type="Gene3D" id="3.40.50.300">
    <property type="entry name" value="P-loop containing nucleotide triphosphate hydrolases"/>
    <property type="match status" value="2"/>
</dbReference>
<evidence type="ECO:0000313" key="6">
    <source>
        <dbReference type="EMBL" id="MBC5996247.1"/>
    </source>
</evidence>
<evidence type="ECO:0000256" key="3">
    <source>
        <dbReference type="ARBA" id="ARBA00022806"/>
    </source>
</evidence>
<evidence type="ECO:0000256" key="1">
    <source>
        <dbReference type="ARBA" id="ARBA00022741"/>
    </source>
</evidence>
<evidence type="ECO:0000313" key="7">
    <source>
        <dbReference type="Proteomes" id="UP000609849"/>
    </source>
</evidence>
<dbReference type="PANTHER" id="PTHR11070:SF2">
    <property type="entry name" value="ATP-DEPENDENT DNA HELICASE SRS2"/>
    <property type="match status" value="1"/>
</dbReference>
<name>A0ABR7JNA3_9FIRM</name>
<dbReference type="SUPFAM" id="SSF52540">
    <property type="entry name" value="P-loop containing nucleoside triphosphate hydrolases"/>
    <property type="match status" value="1"/>
</dbReference>
<dbReference type="Pfam" id="PF00580">
    <property type="entry name" value="UvrD-helicase"/>
    <property type="match status" value="1"/>
</dbReference>
<protein>
    <submittedName>
        <fullName evidence="6">UvrD-helicase domain-containing protein</fullName>
    </submittedName>
</protein>
<comment type="caution">
    <text evidence="6">The sequence shown here is derived from an EMBL/GenBank/DDBJ whole genome shotgun (WGS) entry which is preliminary data.</text>
</comment>
<keyword evidence="1" id="KW-0547">Nucleotide-binding</keyword>
<keyword evidence="2" id="KW-0378">Hydrolase</keyword>
<evidence type="ECO:0000256" key="4">
    <source>
        <dbReference type="ARBA" id="ARBA00022840"/>
    </source>
</evidence>
<keyword evidence="4" id="KW-0067">ATP-binding</keyword>
<sequence>MSQYVNINSQLDALKLKEIEQTFYYKIKDNINTVPKITPFKGINTDLLYIKDNKILFIKFMDTTEDLFFILEEELLEVMNEEYESMKLKMTQLNKNISFNYVFIMPYVEIEDTYGFDDFVNSNIIDRNKLEQIDLDRNIMDTYLKEENNEIDLNLLLLDICPEYYILNNRLHLNDRFKKISFYNDEYKYTATMLENSQIENAISINYGNTLFKGGSGSGKTSIMISRAIKLARVYPHHKFLIFTYTKQLRNELREHLDIIYKDNTNLEVHTFSSFIFKLAKKYNLVIDYNMLKNDYEKTFNNLIKQAKNIIKTKSMFKGIFIDEVESFSVNEVDFIREFLYKSKYIFNVFYCESLNISNHLNIFKPAFNNIEFNEEVVLDKNYRQSKELINFTNRFVENSNDYINTLRPNLNKEIFTTTKPILNEGKVVDIVKVSDLDEQLSAILWEIEYFTTKKGLNYSDIAIVYPYNKKKLKSGKTIYFQYLIRKALEEREIPYIYAEDTLTNLSPRNGVTISNIYSIKNLEYKALVFCELEMLYNQTISDKEQDYQINDFVGDLNKIYLAINRATEYLSIITTLNEDGSDLIKLLMDSKKYK</sequence>
<feature type="domain" description="UvrD-like helicase ATP-binding" evidence="5">
    <location>
        <begin position="196"/>
        <end position="355"/>
    </location>
</feature>
<evidence type="ECO:0000259" key="5">
    <source>
        <dbReference type="Pfam" id="PF00580"/>
    </source>
</evidence>
<keyword evidence="7" id="KW-1185">Reference proteome</keyword>
<reference evidence="6 7" key="1">
    <citation type="submission" date="2020-08" db="EMBL/GenBank/DDBJ databases">
        <authorList>
            <person name="Liu C."/>
            <person name="Sun Q."/>
        </authorList>
    </citation>
    <scope>NUCLEOTIDE SEQUENCE [LARGE SCALE GENOMIC DNA]</scope>
    <source>
        <strain evidence="6 7">NSJ-18</strain>
    </source>
</reference>
<dbReference type="InterPro" id="IPR000212">
    <property type="entry name" value="DNA_helicase_UvrD/REP"/>
</dbReference>
<dbReference type="InterPro" id="IPR027417">
    <property type="entry name" value="P-loop_NTPase"/>
</dbReference>
<dbReference type="PANTHER" id="PTHR11070">
    <property type="entry name" value="UVRD / RECB / PCRA DNA HELICASE FAMILY MEMBER"/>
    <property type="match status" value="1"/>
</dbReference>
<dbReference type="RefSeq" id="WP_187127858.1">
    <property type="nucleotide sequence ID" value="NZ_JACRWE010000002.1"/>
</dbReference>